<keyword evidence="1" id="KW-0813">Transport</keyword>
<proteinExistence type="predicted"/>
<comment type="subcellular location">
    <subcellularLocation>
        <location evidence="1">Cell inner membrane</location>
        <topology evidence="1">Multi-pass membrane protein</topology>
    </subcellularLocation>
</comment>
<dbReference type="PANTHER" id="PTHR43849">
    <property type="entry name" value="BLL3936 PROTEIN"/>
    <property type="match status" value="1"/>
</dbReference>
<reference evidence="2 3" key="1">
    <citation type="submission" date="2017-01" db="EMBL/GenBank/DDBJ databases">
        <title>Genomic analysis of Xuhuaishuia manganoxidans DY6-4.</title>
        <authorList>
            <person name="Wang X."/>
        </authorList>
    </citation>
    <scope>NUCLEOTIDE SEQUENCE [LARGE SCALE GENOMIC DNA]</scope>
    <source>
        <strain evidence="2 3">DY6-4</strain>
    </source>
</reference>
<gene>
    <name evidence="2" type="ORF">BV394_11900</name>
</gene>
<dbReference type="InterPro" id="IPR011853">
    <property type="entry name" value="TRAP_DctM-Dct_fused"/>
</dbReference>
<keyword evidence="1" id="KW-0997">Cell inner membrane</keyword>
<comment type="function">
    <text evidence="1">Part of the tripartite ATP-independent periplasmic (TRAP) transport system.</text>
</comment>
<keyword evidence="1" id="KW-0472">Membrane</keyword>
<protein>
    <submittedName>
        <fullName evidence="2">C4-dicarboxylate ABC transporter permease</fullName>
    </submittedName>
</protein>
<sequence length="642" mass="66458">MSGSAAPPSSRPLTALVADGLSTLLVLVAIAWSLNLTRKLGFHFYAQQYLALLLGLSLAITFLSSRSCEARPTRAAPWGDQLLAALSLLVLGFVALRYPALVLQVFLKPLAVWVPGLLTTALLLEALRRITGWALPAIVTVFLFLALAGNMLPWDLDLRVQEFRLLSGYMGFDANAVLGLPLAVAGGVIVVFLLLGALLGLTGGTRFFTDLSIALMGRFRGGSMKIAVLSSALFGTVSGSAVANVLSTGTVTIPLIKDDGFSPPKAAGIEAAASTGGQLLPPVMGAAAFLMAEFLEVTYAAVAYAALLPALLFYAALFIQADFEAARLNLRPMHSSRRPPLRRLWGGWHFPLTFAVLIFLLFGRGFQAERAGLWAAATLIVTGMIFGYGGQRPGLRALVQGFAITGRRASEIAVIAAGAGVVIGVLGITGLGFNLTYVLVALGGGNPVVLLLLAALICIVLGMGLPTLAVYVLLAALVAPALVETGVPPMAAHLYVLYFGMMSMITPPVAMAAFAAASIADAPPMRSGLHAMRFGWAAYVVPVLFVAAPSMLLAAPLPVAILAGLTALAGIWAVSAALVGGAVVSGPAPRIALAAAGLALLVPADAFEGGWITDLAGAMGLALVLMLARGERARRARVVEPG</sequence>
<dbReference type="AlphaFoldDB" id="A0A1U7DK18"/>
<organism evidence="2 3">
    <name type="scientific">Brevirhabdus pacifica</name>
    <dbReference type="NCBI Taxonomy" id="1267768"/>
    <lineage>
        <taxon>Bacteria</taxon>
        <taxon>Pseudomonadati</taxon>
        <taxon>Pseudomonadota</taxon>
        <taxon>Alphaproteobacteria</taxon>
        <taxon>Rhodobacterales</taxon>
        <taxon>Paracoccaceae</taxon>
        <taxon>Brevirhabdus</taxon>
    </lineage>
</organism>
<dbReference type="NCBIfam" id="TIGR02123">
    <property type="entry name" value="TRAP_fused"/>
    <property type="match status" value="1"/>
</dbReference>
<dbReference type="Proteomes" id="UP000187266">
    <property type="component" value="Chromosome"/>
</dbReference>
<dbReference type="Pfam" id="PF06808">
    <property type="entry name" value="DctM"/>
    <property type="match status" value="1"/>
</dbReference>
<accession>A0A1U7DK18</accession>
<keyword evidence="1" id="KW-1003">Cell membrane</keyword>
<keyword evidence="3" id="KW-1185">Reference proteome</keyword>
<dbReference type="InterPro" id="IPR010656">
    <property type="entry name" value="DctM"/>
</dbReference>
<dbReference type="EMBL" id="CP019124">
    <property type="protein sequence ID" value="APX90344.1"/>
    <property type="molecule type" value="Genomic_DNA"/>
</dbReference>
<dbReference type="RefSeq" id="WP_076980362.1">
    <property type="nucleotide sequence ID" value="NZ_CP019124.1"/>
</dbReference>
<evidence type="ECO:0000313" key="2">
    <source>
        <dbReference type="EMBL" id="APX90344.1"/>
    </source>
</evidence>
<accession>A0A2M9D509</accession>
<evidence type="ECO:0000256" key="1">
    <source>
        <dbReference type="RuleBase" id="RU369079"/>
    </source>
</evidence>
<dbReference type="GO" id="GO:0022857">
    <property type="term" value="F:transmembrane transporter activity"/>
    <property type="evidence" value="ECO:0007669"/>
    <property type="project" value="UniProtKB-UniRule"/>
</dbReference>
<dbReference type="GO" id="GO:0005886">
    <property type="term" value="C:plasma membrane"/>
    <property type="evidence" value="ECO:0007669"/>
    <property type="project" value="UniProtKB-SubCell"/>
</dbReference>
<dbReference type="OrthoDB" id="9759894at2"/>
<name>A0A1U7DK18_9RHOB</name>
<dbReference type="PANTHER" id="PTHR43849:SF2">
    <property type="entry name" value="BLL3936 PROTEIN"/>
    <property type="match status" value="1"/>
</dbReference>
<evidence type="ECO:0000313" key="3">
    <source>
        <dbReference type="Proteomes" id="UP000187266"/>
    </source>
</evidence>
<dbReference type="STRING" id="1267768.BV394_11900"/>